<dbReference type="InterPro" id="IPR011146">
    <property type="entry name" value="HIT-like"/>
</dbReference>
<evidence type="ECO:0000259" key="4">
    <source>
        <dbReference type="PROSITE" id="PS51084"/>
    </source>
</evidence>
<keyword evidence="6" id="KW-1185">Reference proteome</keyword>
<dbReference type="InterPro" id="IPR036265">
    <property type="entry name" value="HIT-like_sf"/>
</dbReference>
<dbReference type="KEGG" id="rain:Rai3103_08520"/>
<gene>
    <name evidence="5" type="ORF">Rai3103_08520</name>
</gene>
<organism evidence="5 6">
    <name type="scientific">Raineyella fluvialis</name>
    <dbReference type="NCBI Taxonomy" id="2662261"/>
    <lineage>
        <taxon>Bacteria</taxon>
        <taxon>Bacillati</taxon>
        <taxon>Actinomycetota</taxon>
        <taxon>Actinomycetes</taxon>
        <taxon>Propionibacteriales</taxon>
        <taxon>Propionibacteriaceae</taxon>
        <taxon>Raineyella</taxon>
    </lineage>
</organism>
<dbReference type="RefSeq" id="WP_153572238.1">
    <property type="nucleotide sequence ID" value="NZ_CP045725.1"/>
</dbReference>
<feature type="active site" description="Tele-AMP-histidine intermediate" evidence="1">
    <location>
        <position position="93"/>
    </location>
</feature>
<dbReference type="PROSITE" id="PS51084">
    <property type="entry name" value="HIT_2"/>
    <property type="match status" value="1"/>
</dbReference>
<dbReference type="SUPFAM" id="SSF54197">
    <property type="entry name" value="HIT-like"/>
    <property type="match status" value="1"/>
</dbReference>
<dbReference type="Pfam" id="PF01230">
    <property type="entry name" value="HIT"/>
    <property type="match status" value="1"/>
</dbReference>
<evidence type="ECO:0000256" key="2">
    <source>
        <dbReference type="PIRSR" id="PIRSR601310-3"/>
    </source>
</evidence>
<dbReference type="GO" id="GO:0003824">
    <property type="term" value="F:catalytic activity"/>
    <property type="evidence" value="ECO:0007669"/>
    <property type="project" value="InterPro"/>
</dbReference>
<feature type="short sequence motif" description="Histidine triad motif" evidence="2 3">
    <location>
        <begin position="91"/>
        <end position="95"/>
    </location>
</feature>
<evidence type="ECO:0000256" key="1">
    <source>
        <dbReference type="PIRSR" id="PIRSR601310-1"/>
    </source>
</evidence>
<accession>A0A5Q2FAJ1</accession>
<dbReference type="Gene3D" id="3.30.428.10">
    <property type="entry name" value="HIT-like"/>
    <property type="match status" value="1"/>
</dbReference>
<dbReference type="PANTHER" id="PTHR46648:SF1">
    <property type="entry name" value="ADENOSINE 5'-MONOPHOSPHORAMIDASE HNT1"/>
    <property type="match status" value="1"/>
</dbReference>
<protein>
    <submittedName>
        <fullName evidence="5">HIT domain-containing protein</fullName>
    </submittedName>
</protein>
<dbReference type="PRINTS" id="PR00332">
    <property type="entry name" value="HISTRIAD"/>
</dbReference>
<evidence type="ECO:0000313" key="6">
    <source>
        <dbReference type="Proteomes" id="UP000386847"/>
    </source>
</evidence>
<proteinExistence type="predicted"/>
<dbReference type="AlphaFoldDB" id="A0A5Q2FAJ1"/>
<sequence>MATVFTRIINGELPGRFVYRDDTVAAFLSIGPVAWGHTLVVPIEEVDQWVDADPALWAHLTEVSQLIGRAMVRVTGASRAGFLVAGFEVPHLHLHVFGADDMGGYTLRAIDVSEAEMDRAEAALRAALRELGAGENVPA</sequence>
<dbReference type="PANTHER" id="PTHR46648">
    <property type="entry name" value="HIT FAMILY PROTEIN 1"/>
    <property type="match status" value="1"/>
</dbReference>
<evidence type="ECO:0000256" key="3">
    <source>
        <dbReference type="PROSITE-ProRule" id="PRU00464"/>
    </source>
</evidence>
<dbReference type="GO" id="GO:0009117">
    <property type="term" value="P:nucleotide metabolic process"/>
    <property type="evidence" value="ECO:0007669"/>
    <property type="project" value="TreeGrafter"/>
</dbReference>
<feature type="domain" description="HIT" evidence="4">
    <location>
        <begin position="4"/>
        <end position="107"/>
    </location>
</feature>
<dbReference type="EMBL" id="CP045725">
    <property type="protein sequence ID" value="QGF23708.1"/>
    <property type="molecule type" value="Genomic_DNA"/>
</dbReference>
<name>A0A5Q2FAJ1_9ACTN</name>
<reference evidence="5 6" key="1">
    <citation type="submission" date="2019-10" db="EMBL/GenBank/DDBJ databases">
        <title>Genomic analysis of Raineyella sp. CBA3103.</title>
        <authorList>
            <person name="Roh S.W."/>
        </authorList>
    </citation>
    <scope>NUCLEOTIDE SEQUENCE [LARGE SCALE GENOMIC DNA]</scope>
    <source>
        <strain evidence="5 6">CBA3103</strain>
    </source>
</reference>
<dbReference type="Proteomes" id="UP000386847">
    <property type="component" value="Chromosome"/>
</dbReference>
<evidence type="ECO:0000313" key="5">
    <source>
        <dbReference type="EMBL" id="QGF23708.1"/>
    </source>
</evidence>
<dbReference type="InterPro" id="IPR001310">
    <property type="entry name" value="Histidine_triad_HIT"/>
</dbReference>